<dbReference type="Gene3D" id="2.60.120.200">
    <property type="match status" value="1"/>
</dbReference>
<feature type="chain" id="PRO_5015599075" evidence="1">
    <location>
        <begin position="20"/>
        <end position="333"/>
    </location>
</feature>
<proteinExistence type="predicted"/>
<keyword evidence="4" id="KW-1185">Reference proteome</keyword>
<dbReference type="Proteomes" id="UP000240493">
    <property type="component" value="Unassembled WGS sequence"/>
</dbReference>
<organism evidence="3 4">
    <name type="scientific">Trichoderma asperellum (strain ATCC 204424 / CBS 433.97 / NBRC 101777)</name>
    <dbReference type="NCBI Taxonomy" id="1042311"/>
    <lineage>
        <taxon>Eukaryota</taxon>
        <taxon>Fungi</taxon>
        <taxon>Dikarya</taxon>
        <taxon>Ascomycota</taxon>
        <taxon>Pezizomycotina</taxon>
        <taxon>Sordariomycetes</taxon>
        <taxon>Hypocreomycetidae</taxon>
        <taxon>Hypocreales</taxon>
        <taxon>Hypocreaceae</taxon>
        <taxon>Trichoderma</taxon>
    </lineage>
</organism>
<dbReference type="PANTHER" id="PTHR10963:SF24">
    <property type="entry name" value="GLYCOSIDASE C21B10.07-RELATED"/>
    <property type="match status" value="1"/>
</dbReference>
<reference evidence="3 4" key="1">
    <citation type="submission" date="2016-07" db="EMBL/GenBank/DDBJ databases">
        <title>Multiple horizontal gene transfer events from other fungi enriched the ability of initially mycotrophic Trichoderma (Ascomycota) to feed on dead plant biomass.</title>
        <authorList>
            <consortium name="DOE Joint Genome Institute"/>
            <person name="Aerts A."/>
            <person name="Atanasova L."/>
            <person name="Chenthamara K."/>
            <person name="Zhang J."/>
            <person name="Grujic M."/>
            <person name="Henrissat B."/>
            <person name="Kuo A."/>
            <person name="Salamov A."/>
            <person name="Lipzen A."/>
            <person name="Labutti K."/>
            <person name="Barry K."/>
            <person name="Miao Y."/>
            <person name="Rahimi M.J."/>
            <person name="Shen Q."/>
            <person name="Grigoriev I.V."/>
            <person name="Kubicek C.P."/>
            <person name="Druzhinina I.S."/>
        </authorList>
    </citation>
    <scope>NUCLEOTIDE SEQUENCE [LARGE SCALE GENOMIC DNA]</scope>
    <source>
        <strain evidence="3 4">CBS 433.97</strain>
    </source>
</reference>
<dbReference type="SUPFAM" id="SSF49899">
    <property type="entry name" value="Concanavalin A-like lectins/glucanases"/>
    <property type="match status" value="1"/>
</dbReference>
<sequence length="333" mass="36388">MSVFRQAAAFMTLGSLVQAFSLQTTYDSSNFLDKFYFRDAAYYYPTYPGDPTDGSVNYLSKTDALASGIVNTDNNQVYLGVDYTNKAQLLGNSTTVHGRDSVRLESVDTWSTGIMIADIVHMPGTACGVWPAFWAYNFNENPVGEIDIIENINMQTQNIVSLHTCGQCTFTNIGGTDERANCNNGGTISQACEDGQNFDGCGNTMSKGSYGSTFNAAGGGIYATWLEHDALKLYWWKRSDIPADIASGNPDPTKWGTPASQFLSGSNCNVGKYFKELTIIINTDFCGNGIDQGTWESGCAASTGVKTCDQYITNNPQAFKNSYWLFNSIKIYN</sequence>
<evidence type="ECO:0000313" key="3">
    <source>
        <dbReference type="EMBL" id="PTB37067.1"/>
    </source>
</evidence>
<keyword evidence="3" id="KW-0378">Hydrolase</keyword>
<accession>A0A2T3YX09</accession>
<dbReference type="CDD" id="cd02181">
    <property type="entry name" value="GH16_fungal_Lam16A_glucanase"/>
    <property type="match status" value="1"/>
</dbReference>
<protein>
    <submittedName>
        <fullName evidence="3">Glycoside hydrolase family 16 protein</fullName>
    </submittedName>
</protein>
<dbReference type="InterPro" id="IPR050546">
    <property type="entry name" value="Glycosyl_Hydrlase_16"/>
</dbReference>
<feature type="domain" description="GH16" evidence="2">
    <location>
        <begin position="45"/>
        <end position="298"/>
    </location>
</feature>
<evidence type="ECO:0000313" key="4">
    <source>
        <dbReference type="Proteomes" id="UP000240493"/>
    </source>
</evidence>
<dbReference type="InterPro" id="IPR000757">
    <property type="entry name" value="Beta-glucanase-like"/>
</dbReference>
<evidence type="ECO:0000256" key="1">
    <source>
        <dbReference type="SAM" id="SignalP"/>
    </source>
</evidence>
<dbReference type="EMBL" id="KZ679268">
    <property type="protein sequence ID" value="PTB37067.1"/>
    <property type="molecule type" value="Genomic_DNA"/>
</dbReference>
<dbReference type="AlphaFoldDB" id="A0A2T3YX09"/>
<dbReference type="InterPro" id="IPR013320">
    <property type="entry name" value="ConA-like_dom_sf"/>
</dbReference>
<keyword evidence="1" id="KW-0732">Signal</keyword>
<name>A0A2T3YX09_TRIA4</name>
<evidence type="ECO:0000259" key="2">
    <source>
        <dbReference type="PROSITE" id="PS51762"/>
    </source>
</evidence>
<dbReference type="GO" id="GO:0009251">
    <property type="term" value="P:glucan catabolic process"/>
    <property type="evidence" value="ECO:0007669"/>
    <property type="project" value="TreeGrafter"/>
</dbReference>
<dbReference type="PROSITE" id="PS51762">
    <property type="entry name" value="GH16_2"/>
    <property type="match status" value="1"/>
</dbReference>
<dbReference type="PANTHER" id="PTHR10963">
    <property type="entry name" value="GLYCOSYL HYDROLASE-RELATED"/>
    <property type="match status" value="1"/>
</dbReference>
<dbReference type="OrthoDB" id="192832at2759"/>
<dbReference type="STRING" id="1042311.A0A2T3YX09"/>
<feature type="signal peptide" evidence="1">
    <location>
        <begin position="1"/>
        <end position="19"/>
    </location>
</feature>
<dbReference type="GO" id="GO:0004553">
    <property type="term" value="F:hydrolase activity, hydrolyzing O-glycosyl compounds"/>
    <property type="evidence" value="ECO:0007669"/>
    <property type="project" value="InterPro"/>
</dbReference>
<gene>
    <name evidence="3" type="ORF">M441DRAFT_200821</name>
</gene>
<dbReference type="Pfam" id="PF26113">
    <property type="entry name" value="GH16_XgeA"/>
    <property type="match status" value="1"/>
</dbReference>